<dbReference type="Proteomes" id="UP001160148">
    <property type="component" value="Unassembled WGS sequence"/>
</dbReference>
<dbReference type="AlphaFoldDB" id="A0AAV0VKN9"/>
<protein>
    <submittedName>
        <fullName evidence="2">Uncharacterized protein</fullName>
    </submittedName>
</protein>
<organism evidence="2 3">
    <name type="scientific">Macrosiphum euphorbiae</name>
    <name type="common">potato aphid</name>
    <dbReference type="NCBI Taxonomy" id="13131"/>
    <lineage>
        <taxon>Eukaryota</taxon>
        <taxon>Metazoa</taxon>
        <taxon>Ecdysozoa</taxon>
        <taxon>Arthropoda</taxon>
        <taxon>Hexapoda</taxon>
        <taxon>Insecta</taxon>
        <taxon>Pterygota</taxon>
        <taxon>Neoptera</taxon>
        <taxon>Paraneoptera</taxon>
        <taxon>Hemiptera</taxon>
        <taxon>Sternorrhyncha</taxon>
        <taxon>Aphidomorpha</taxon>
        <taxon>Aphidoidea</taxon>
        <taxon>Aphididae</taxon>
        <taxon>Macrosiphini</taxon>
        <taxon>Macrosiphum</taxon>
    </lineage>
</organism>
<reference evidence="2 3" key="1">
    <citation type="submission" date="2023-01" db="EMBL/GenBank/DDBJ databases">
        <authorList>
            <person name="Whitehead M."/>
        </authorList>
    </citation>
    <scope>NUCLEOTIDE SEQUENCE [LARGE SCALE GENOMIC DNA]</scope>
</reference>
<evidence type="ECO:0000313" key="3">
    <source>
        <dbReference type="Proteomes" id="UP001160148"/>
    </source>
</evidence>
<comment type="caution">
    <text evidence="2">The sequence shown here is derived from an EMBL/GenBank/DDBJ whole genome shotgun (WGS) entry which is preliminary data.</text>
</comment>
<accession>A0AAV0VKN9</accession>
<feature type="region of interest" description="Disordered" evidence="1">
    <location>
        <begin position="1"/>
        <end position="92"/>
    </location>
</feature>
<proteinExistence type="predicted"/>
<feature type="compositionally biased region" description="Polar residues" evidence="1">
    <location>
        <begin position="1"/>
        <end position="22"/>
    </location>
</feature>
<keyword evidence="3" id="KW-1185">Reference proteome</keyword>
<name>A0AAV0VKN9_9HEMI</name>
<gene>
    <name evidence="2" type="ORF">MEUPH1_LOCUS491</name>
</gene>
<sequence length="105" mass="11649">MTTNKQPFTSRYGNTNGNNSQQVRDRYAHTGSIQQNSTQQSGLRQSAHGTSGQTQYTSAQDTKTIRCLVTHDDTNDESANEEGEANIIDDDTKNLYGEAMVMEDQ</sequence>
<dbReference type="EMBL" id="CARXXK010000001">
    <property type="protein sequence ID" value="CAI6343198.1"/>
    <property type="molecule type" value="Genomic_DNA"/>
</dbReference>
<evidence type="ECO:0000313" key="2">
    <source>
        <dbReference type="EMBL" id="CAI6343198.1"/>
    </source>
</evidence>
<feature type="compositionally biased region" description="Acidic residues" evidence="1">
    <location>
        <begin position="74"/>
        <end position="89"/>
    </location>
</feature>
<feature type="compositionally biased region" description="Polar residues" evidence="1">
    <location>
        <begin position="31"/>
        <end position="62"/>
    </location>
</feature>
<evidence type="ECO:0000256" key="1">
    <source>
        <dbReference type="SAM" id="MobiDB-lite"/>
    </source>
</evidence>